<dbReference type="NCBIfam" id="TIGR01008">
    <property type="entry name" value="uS3_euk_arch"/>
    <property type="match status" value="1"/>
</dbReference>
<feature type="compositionally biased region" description="Basic and acidic residues" evidence="7">
    <location>
        <begin position="209"/>
        <end position="229"/>
    </location>
</feature>
<dbReference type="InterPro" id="IPR009019">
    <property type="entry name" value="KH_sf_prok-type"/>
</dbReference>
<evidence type="ECO:0000259" key="8">
    <source>
        <dbReference type="PROSITE" id="PS50823"/>
    </source>
</evidence>
<evidence type="ECO:0000256" key="2">
    <source>
        <dbReference type="ARBA" id="ARBA00022730"/>
    </source>
</evidence>
<dbReference type="Pfam" id="PF00189">
    <property type="entry name" value="Ribosomal_S3_C"/>
    <property type="match status" value="1"/>
</dbReference>
<dbReference type="Pfam" id="PF07650">
    <property type="entry name" value="KH_2"/>
    <property type="match status" value="1"/>
</dbReference>
<dbReference type="GO" id="GO:0022627">
    <property type="term" value="C:cytosolic small ribosomal subunit"/>
    <property type="evidence" value="ECO:0007669"/>
    <property type="project" value="UniProtKB-UniRule"/>
</dbReference>
<evidence type="ECO:0000256" key="4">
    <source>
        <dbReference type="ARBA" id="ARBA00022980"/>
    </source>
</evidence>
<dbReference type="PROSITE" id="PS50823">
    <property type="entry name" value="KH_TYPE_2"/>
    <property type="match status" value="1"/>
</dbReference>
<dbReference type="GO" id="GO:0019843">
    <property type="term" value="F:rRNA binding"/>
    <property type="evidence" value="ECO:0007669"/>
    <property type="project" value="UniProtKB-UniRule"/>
</dbReference>
<accession>A0A1Y3GC73</accession>
<dbReference type="EMBL" id="MRZU01000003">
    <property type="protein sequence ID" value="OUJ18840.1"/>
    <property type="molecule type" value="Genomic_DNA"/>
</dbReference>
<comment type="function">
    <text evidence="6">Binds the lower part of the 30S subunit head.</text>
</comment>
<organism evidence="9 10">
    <name type="scientific">Methanonatronarchaeum thermophilum</name>
    <dbReference type="NCBI Taxonomy" id="1927129"/>
    <lineage>
        <taxon>Archaea</taxon>
        <taxon>Methanobacteriati</taxon>
        <taxon>Methanobacteriota</taxon>
        <taxon>Methanonatronarchaeia</taxon>
        <taxon>Methanonatronarchaeales</taxon>
        <taxon>Methanonatronarchaeaceae</taxon>
        <taxon>Methanonatronarchaeum</taxon>
    </lineage>
</organism>
<dbReference type="InterPro" id="IPR057258">
    <property type="entry name" value="Ribosomal_uS3"/>
</dbReference>
<sequence length="295" mass="32801">MAIQKKFVKDGIKKAEMDEFLSKEIDRGGYGGIDINRTPTGTQIVLYAEKPGMIIGKGGKRIRKLTRKFKEKFDLEDPSIEVKEVQNPNTNAQVVAQRLANALERGWYFRRAGYSTLRDIIDAGAMGAQIVLSGKLTGSRSRVEKFTEGYIKHCGQPAQEIVDEGQAVAKKKLGTIGVTVRIIHEGATLPDEVEIVEPGEIDEEEIELTETKQQPETKETEPEEPKSEETEIESEGESEAEIEPEEDEEEKKDIVVCQVCGEEFKAITGSHLATHDIDMDAYKESYPDANITPGD</sequence>
<keyword evidence="2 6" id="KW-0699">rRNA-binding</keyword>
<dbReference type="OrthoDB" id="9126at2157"/>
<dbReference type="InterPro" id="IPR004087">
    <property type="entry name" value="KH_dom"/>
</dbReference>
<evidence type="ECO:0000313" key="10">
    <source>
        <dbReference type="Proteomes" id="UP000195137"/>
    </source>
</evidence>
<dbReference type="InterPro" id="IPR005703">
    <property type="entry name" value="Ribosomal_uS3_euk/arc"/>
</dbReference>
<feature type="region of interest" description="Disordered" evidence="7">
    <location>
        <begin position="269"/>
        <end position="295"/>
    </location>
</feature>
<dbReference type="NCBIfam" id="NF003219">
    <property type="entry name" value="PRK04191.1"/>
    <property type="match status" value="1"/>
</dbReference>
<protein>
    <recommendedName>
        <fullName evidence="6">Small ribosomal subunit protein uS3</fullName>
    </recommendedName>
</protein>
<feature type="compositionally biased region" description="Acidic residues" evidence="7">
    <location>
        <begin position="230"/>
        <end position="250"/>
    </location>
</feature>
<dbReference type="CDD" id="cd02411">
    <property type="entry name" value="KH-II_30S_S3_arch"/>
    <property type="match status" value="1"/>
</dbReference>
<dbReference type="Proteomes" id="UP000195137">
    <property type="component" value="Unassembled WGS sequence"/>
</dbReference>
<dbReference type="Gene3D" id="3.30.300.20">
    <property type="match status" value="1"/>
</dbReference>
<feature type="domain" description="KH type-2" evidence="8">
    <location>
        <begin position="17"/>
        <end position="86"/>
    </location>
</feature>
<dbReference type="PANTHER" id="PTHR11760:SF32">
    <property type="entry name" value="SMALL RIBOSOMAL SUBUNIT PROTEIN US3"/>
    <property type="match status" value="1"/>
</dbReference>
<name>A0A1Y3GC73_9EURY</name>
<dbReference type="RefSeq" id="WP_143406812.1">
    <property type="nucleotide sequence ID" value="NZ_MRZU01000003.1"/>
</dbReference>
<evidence type="ECO:0000256" key="3">
    <source>
        <dbReference type="ARBA" id="ARBA00022884"/>
    </source>
</evidence>
<dbReference type="AlphaFoldDB" id="A0A1Y3GC73"/>
<evidence type="ECO:0000256" key="1">
    <source>
        <dbReference type="ARBA" id="ARBA00010761"/>
    </source>
</evidence>
<dbReference type="PANTHER" id="PTHR11760">
    <property type="entry name" value="30S/40S RIBOSOMAL PROTEIN S3"/>
    <property type="match status" value="1"/>
</dbReference>
<evidence type="ECO:0000256" key="7">
    <source>
        <dbReference type="SAM" id="MobiDB-lite"/>
    </source>
</evidence>
<keyword evidence="5 6" id="KW-0687">Ribonucleoprotein</keyword>
<dbReference type="FunFam" id="3.30.300.20:FF:000001">
    <property type="entry name" value="30S ribosomal protein S3"/>
    <property type="match status" value="1"/>
</dbReference>
<gene>
    <name evidence="6" type="primary">rps3</name>
    <name evidence="9" type="ORF">AMET1_0491</name>
</gene>
<keyword evidence="4 6" id="KW-0689">Ribosomal protein</keyword>
<comment type="caution">
    <text evidence="9">The sequence shown here is derived from an EMBL/GenBank/DDBJ whole genome shotgun (WGS) entry which is preliminary data.</text>
</comment>
<evidence type="ECO:0000256" key="6">
    <source>
        <dbReference type="HAMAP-Rule" id="MF_01309"/>
    </source>
</evidence>
<dbReference type="HAMAP" id="MF_01309_A">
    <property type="entry name" value="Ribosomal_uS3_A"/>
    <property type="match status" value="1"/>
</dbReference>
<feature type="region of interest" description="Disordered" evidence="7">
    <location>
        <begin position="203"/>
        <end position="254"/>
    </location>
</feature>
<dbReference type="SUPFAM" id="SSF54814">
    <property type="entry name" value="Prokaryotic type KH domain (KH-domain type II)"/>
    <property type="match status" value="1"/>
</dbReference>
<dbReference type="GO" id="GO:0006412">
    <property type="term" value="P:translation"/>
    <property type="evidence" value="ECO:0007669"/>
    <property type="project" value="UniProtKB-UniRule"/>
</dbReference>
<dbReference type="InterPro" id="IPR004044">
    <property type="entry name" value="KH_dom_type_2"/>
</dbReference>
<dbReference type="PROSITE" id="PS50084">
    <property type="entry name" value="KH_TYPE_1"/>
    <property type="match status" value="1"/>
</dbReference>
<comment type="similarity">
    <text evidence="1 6">Belongs to the universal ribosomal protein uS3 family.</text>
</comment>
<feature type="compositionally biased region" description="Basic and acidic residues" evidence="7">
    <location>
        <begin position="273"/>
        <end position="286"/>
    </location>
</feature>
<keyword evidence="10" id="KW-1185">Reference proteome</keyword>
<dbReference type="GO" id="GO:0003735">
    <property type="term" value="F:structural constituent of ribosome"/>
    <property type="evidence" value="ECO:0007669"/>
    <property type="project" value="UniProtKB-UniRule"/>
</dbReference>
<dbReference type="InterPro" id="IPR027488">
    <property type="entry name" value="Ribosomal_uS3_arc"/>
</dbReference>
<dbReference type="InterPro" id="IPR015946">
    <property type="entry name" value="KH_dom-like_a/b"/>
</dbReference>
<keyword evidence="3 6" id="KW-0694">RNA-binding</keyword>
<evidence type="ECO:0000313" key="9">
    <source>
        <dbReference type="EMBL" id="OUJ18840.1"/>
    </source>
</evidence>
<reference evidence="9 10" key="1">
    <citation type="submission" date="2016-12" db="EMBL/GenBank/DDBJ databases">
        <title>Discovery of methanogenic haloarchaea.</title>
        <authorList>
            <person name="Sorokin D.Y."/>
            <person name="Makarova K.S."/>
            <person name="Abbas B."/>
            <person name="Ferrer M."/>
            <person name="Golyshin P.N."/>
        </authorList>
    </citation>
    <scope>NUCLEOTIDE SEQUENCE [LARGE SCALE GENOMIC DNA]</scope>
    <source>
        <strain evidence="9">AMET1</strain>
    </source>
</reference>
<dbReference type="Gene3D" id="3.30.1140.32">
    <property type="entry name" value="Ribosomal protein S3, C-terminal domain"/>
    <property type="match status" value="1"/>
</dbReference>
<dbReference type="InterPro" id="IPR001351">
    <property type="entry name" value="Ribosomal_uS3_C"/>
</dbReference>
<dbReference type="InterPro" id="IPR036419">
    <property type="entry name" value="Ribosomal_S3_C_sf"/>
</dbReference>
<proteinExistence type="inferred from homology"/>
<dbReference type="SMART" id="SM00322">
    <property type="entry name" value="KH"/>
    <property type="match status" value="1"/>
</dbReference>
<evidence type="ECO:0000256" key="5">
    <source>
        <dbReference type="ARBA" id="ARBA00023274"/>
    </source>
</evidence>
<dbReference type="SUPFAM" id="SSF54821">
    <property type="entry name" value="Ribosomal protein S3 C-terminal domain"/>
    <property type="match status" value="1"/>
</dbReference>
<comment type="subunit">
    <text evidence="6">Part of the 30S ribosomal subunit.</text>
</comment>